<name>A0A4R3NGQ8_9HYPH</name>
<protein>
    <submittedName>
        <fullName evidence="1">Enoyl-ACP reductase-like protein</fullName>
    </submittedName>
</protein>
<evidence type="ECO:0000313" key="1">
    <source>
        <dbReference type="EMBL" id="TCT31733.1"/>
    </source>
</evidence>
<reference evidence="1 2" key="1">
    <citation type="submission" date="2019-03" db="EMBL/GenBank/DDBJ databases">
        <title>Freshwater and sediment microbial communities from various areas in North America, analyzing microbe dynamics in response to fracking.</title>
        <authorList>
            <person name="Lamendella R."/>
        </authorList>
    </citation>
    <scope>NUCLEOTIDE SEQUENCE [LARGE SCALE GENOMIC DNA]</scope>
    <source>
        <strain evidence="1 2">175.2</strain>
    </source>
</reference>
<dbReference type="OrthoDB" id="9803333at2"/>
<dbReference type="AlphaFoldDB" id="A0A4R3NGQ8"/>
<gene>
    <name evidence="1" type="ORF">EDC90_10403</name>
</gene>
<comment type="caution">
    <text evidence="1">The sequence shown here is derived from an EMBL/GenBank/DDBJ whole genome shotgun (WGS) entry which is preliminary data.</text>
</comment>
<dbReference type="Proteomes" id="UP000295097">
    <property type="component" value="Unassembled WGS sequence"/>
</dbReference>
<accession>A0A4R3NGQ8</accession>
<dbReference type="Pfam" id="PF13561">
    <property type="entry name" value="adh_short_C2"/>
    <property type="match status" value="1"/>
</dbReference>
<dbReference type="InterPro" id="IPR002347">
    <property type="entry name" value="SDR_fam"/>
</dbReference>
<proteinExistence type="predicted"/>
<dbReference type="EMBL" id="SMAR01000040">
    <property type="protein sequence ID" value="TCT31733.1"/>
    <property type="molecule type" value="Genomic_DNA"/>
</dbReference>
<dbReference type="SUPFAM" id="SSF51735">
    <property type="entry name" value="NAD(P)-binding Rossmann-fold domains"/>
    <property type="match status" value="1"/>
</dbReference>
<organism evidence="1 2">
    <name type="scientific">Martelella mediterranea</name>
    <dbReference type="NCBI Taxonomy" id="293089"/>
    <lineage>
        <taxon>Bacteria</taxon>
        <taxon>Pseudomonadati</taxon>
        <taxon>Pseudomonadota</taxon>
        <taxon>Alphaproteobacteria</taxon>
        <taxon>Hyphomicrobiales</taxon>
        <taxon>Aurantimonadaceae</taxon>
        <taxon>Martelella</taxon>
    </lineage>
</organism>
<keyword evidence="2" id="KW-1185">Reference proteome</keyword>
<dbReference type="Gene3D" id="3.40.50.720">
    <property type="entry name" value="NAD(P)-binding Rossmann-like Domain"/>
    <property type="match status" value="1"/>
</dbReference>
<evidence type="ECO:0000313" key="2">
    <source>
        <dbReference type="Proteomes" id="UP000295097"/>
    </source>
</evidence>
<dbReference type="InterPro" id="IPR036291">
    <property type="entry name" value="NAD(P)-bd_dom_sf"/>
</dbReference>
<dbReference type="RefSeq" id="WP_132313892.1">
    <property type="nucleotide sequence ID" value="NZ_SMAR01000040.1"/>
</dbReference>
<sequence>MRQKSVSQKPTADKEFIDAFLESVPLGRQAEVDEYSGVIRFLASNAPSYMTGANVVVDSGFTSWQTSPPAADPVPAGYLSVIE</sequence>